<dbReference type="EMBL" id="JAOPGA020000167">
    <property type="protein sequence ID" value="KAL0477396.1"/>
    <property type="molecule type" value="Genomic_DNA"/>
</dbReference>
<dbReference type="CDD" id="cd21206">
    <property type="entry name" value="CH_IQGAP"/>
    <property type="match status" value="1"/>
</dbReference>
<dbReference type="Gene3D" id="2.60.40.10">
    <property type="entry name" value="Immunoglobulins"/>
    <property type="match status" value="5"/>
</dbReference>
<feature type="repeat" description="Filamin" evidence="1">
    <location>
        <begin position="536"/>
        <end position="633"/>
    </location>
</feature>
<feature type="repeat" description="Filamin" evidence="1">
    <location>
        <begin position="203"/>
        <end position="319"/>
    </location>
</feature>
<dbReference type="InterPro" id="IPR036872">
    <property type="entry name" value="CH_dom_sf"/>
</dbReference>
<dbReference type="GO" id="GO:0005096">
    <property type="term" value="F:GTPase activator activity"/>
    <property type="evidence" value="ECO:0007669"/>
    <property type="project" value="TreeGrafter"/>
</dbReference>
<dbReference type="InterPro" id="IPR000593">
    <property type="entry name" value="RasGAP_C"/>
</dbReference>
<evidence type="ECO:0000256" key="1">
    <source>
        <dbReference type="PROSITE-ProRule" id="PRU00087"/>
    </source>
</evidence>
<dbReference type="GO" id="GO:0005516">
    <property type="term" value="F:calmodulin binding"/>
    <property type="evidence" value="ECO:0007669"/>
    <property type="project" value="TreeGrafter"/>
</dbReference>
<dbReference type="Pfam" id="PF00616">
    <property type="entry name" value="RasGAP"/>
    <property type="match status" value="1"/>
</dbReference>
<dbReference type="GO" id="GO:1903479">
    <property type="term" value="P:mitotic actomyosin contractile ring assembly actin filament organization"/>
    <property type="evidence" value="ECO:0007669"/>
    <property type="project" value="TreeGrafter"/>
</dbReference>
<dbReference type="Pfam" id="PF00630">
    <property type="entry name" value="Filamin"/>
    <property type="match status" value="5"/>
</dbReference>
<dbReference type="Proteomes" id="UP001431209">
    <property type="component" value="Unassembled WGS sequence"/>
</dbReference>
<name>A0AAW2YK42_9EUKA</name>
<gene>
    <name evidence="6" type="ORF">AKO1_005816</name>
</gene>
<dbReference type="InterPro" id="IPR001298">
    <property type="entry name" value="Filamin/ABP280_rpt"/>
</dbReference>
<dbReference type="PROSITE" id="PS50021">
    <property type="entry name" value="CH"/>
    <property type="match status" value="1"/>
</dbReference>
<dbReference type="InterPro" id="IPR014756">
    <property type="entry name" value="Ig_E-set"/>
</dbReference>
<feature type="compositionally biased region" description="Acidic residues" evidence="3">
    <location>
        <begin position="195"/>
        <end position="205"/>
    </location>
</feature>
<feature type="repeat" description="Filamin" evidence="1">
    <location>
        <begin position="411"/>
        <end position="526"/>
    </location>
</feature>
<dbReference type="SUPFAM" id="SSF47576">
    <property type="entry name" value="Calponin-homology domain, CH-domain"/>
    <property type="match status" value="1"/>
</dbReference>
<feature type="coiled-coil region" evidence="2">
    <location>
        <begin position="1372"/>
        <end position="1406"/>
    </location>
</feature>
<comment type="caution">
    <text evidence="6">The sequence shown here is derived from an EMBL/GenBank/DDBJ whole genome shotgun (WGS) entry which is preliminary data.</text>
</comment>
<organism evidence="6 7">
    <name type="scientific">Acrasis kona</name>
    <dbReference type="NCBI Taxonomy" id="1008807"/>
    <lineage>
        <taxon>Eukaryota</taxon>
        <taxon>Discoba</taxon>
        <taxon>Heterolobosea</taxon>
        <taxon>Tetramitia</taxon>
        <taxon>Eutetramitia</taxon>
        <taxon>Acrasidae</taxon>
        <taxon>Acrasis</taxon>
    </lineage>
</organism>
<protein>
    <recommendedName>
        <fullName evidence="8">Calponin-homology (CH) domain-containing protein</fullName>
    </recommendedName>
</protein>
<feature type="region of interest" description="Disordered" evidence="3">
    <location>
        <begin position="173"/>
        <end position="205"/>
    </location>
</feature>
<dbReference type="SMART" id="SM00033">
    <property type="entry name" value="CH"/>
    <property type="match status" value="1"/>
</dbReference>
<dbReference type="SUPFAM" id="SSF81296">
    <property type="entry name" value="E set domains"/>
    <property type="match status" value="5"/>
</dbReference>
<dbReference type="GO" id="GO:0051015">
    <property type="term" value="F:actin filament binding"/>
    <property type="evidence" value="ECO:0007669"/>
    <property type="project" value="TreeGrafter"/>
</dbReference>
<dbReference type="SMART" id="SM00323">
    <property type="entry name" value="RasGAP"/>
    <property type="match status" value="1"/>
</dbReference>
<feature type="coiled-coil region" evidence="2">
    <location>
        <begin position="817"/>
        <end position="851"/>
    </location>
</feature>
<dbReference type="PANTHER" id="PTHR14149:SF14">
    <property type="entry name" value="CALPONIN-HOMOLOGY (CH) DOMAIN-CONTAINING PROTEIN"/>
    <property type="match status" value="1"/>
</dbReference>
<dbReference type="SUPFAM" id="SSF48350">
    <property type="entry name" value="GTPase activation domain, GAP"/>
    <property type="match status" value="1"/>
</dbReference>
<evidence type="ECO:0008006" key="8">
    <source>
        <dbReference type="Google" id="ProtNLM"/>
    </source>
</evidence>
<dbReference type="PROSITE" id="PS50194">
    <property type="entry name" value="FILAMIN_REPEAT"/>
    <property type="match status" value="5"/>
</dbReference>
<dbReference type="Gene3D" id="1.10.506.10">
    <property type="entry name" value="GTPase Activation - p120gap, domain 1"/>
    <property type="match status" value="1"/>
</dbReference>
<evidence type="ECO:0000313" key="6">
    <source>
        <dbReference type="EMBL" id="KAL0477396.1"/>
    </source>
</evidence>
<evidence type="ECO:0000256" key="2">
    <source>
        <dbReference type="SAM" id="Coils"/>
    </source>
</evidence>
<dbReference type="GO" id="GO:0005938">
    <property type="term" value="C:cell cortex"/>
    <property type="evidence" value="ECO:0007669"/>
    <property type="project" value="TreeGrafter"/>
</dbReference>
<feature type="repeat" description="Filamin" evidence="1">
    <location>
        <begin position="322"/>
        <end position="413"/>
    </location>
</feature>
<dbReference type="SUPFAM" id="SSF143885">
    <property type="entry name" value="RGC domain-like"/>
    <property type="match status" value="1"/>
</dbReference>
<evidence type="ECO:0000259" key="5">
    <source>
        <dbReference type="PROSITE" id="PS50021"/>
    </source>
</evidence>
<evidence type="ECO:0000313" key="7">
    <source>
        <dbReference type="Proteomes" id="UP001431209"/>
    </source>
</evidence>
<proteinExistence type="predicted"/>
<dbReference type="InterPro" id="IPR001936">
    <property type="entry name" value="RasGAP_dom"/>
</dbReference>
<dbReference type="PANTHER" id="PTHR14149">
    <property type="entry name" value="RAS GTPASE-ACTIVATING PROTEIN WITH IQ MOTIF"/>
    <property type="match status" value="1"/>
</dbReference>
<dbReference type="InterPro" id="IPR001715">
    <property type="entry name" value="CH_dom"/>
</dbReference>
<sequence>MSKPKKDIDVSIMERRAYDFLLRQQEAREWMEEMIQEPLKISSTADFVQGLRDGVYLCRLANVFAPGVVGKIYEQKTNSVLEFMSVNNIQNFLKALGKVEFRRLFWFEVTDLWEMKNVYKVVHCIHMLARYLTENFNTIKIRRLKAFNFSQEEINKTKKLIQDLNEMEMAIPDDSNQTAGANDDTASDPSTETDPLSEPDAFDDLADPDKCIITGDGSKSAVAGIKSTFSIKARDVDGNDIKQGGEKFTVVLFHSEKEGTKVIADVVDKNNGIYEVSYTPEIFGEYSMEVKLIDEENKENDSDEPEVFLLKGCPMKVTVDSNPESDPSKATFDGMGISSAVAGVESSFQINTFDAYGNQGKGGEKVTALLRREGVADIDASCLDHSNGIYTASYVCPSAGEYELHAFLNGKPLGHHRKVTVKDAGVSTPANCEINFDDKYLNQKAGTKTEFQIQAKDKHGNFRSSGGEKFNVTLTDQNGIEVEANVIDTNDGKYGVDFTLFHSGDYAMKVALNGTSFVEKNITVTDTGLTSAEHCVVIEGKEQVKSLKAGRPQTFVIEARDEFGNKRTAGSDQFTLQITNKTTLNDVPDNKYTVVDNGNGTYTASFSAEDAGEYALQVLLKTAAKKDPASTDASDPMSALKGFLTQFKYENINGFPTDVNVADSGETDPSKTLFEGDGLRLANSNQLATFNVICRDAFQNKRTAGGDQVEVTLINDRRKVNLSAEVTDHQDGTYEVQYIPNVSGDYRIQVKINGVIVETPEGMSTLFVEPPAAKALSDQDLENIHGHDLLSSLINSVISEKDDDSLMNEIQQVRADLIRQIRDNGSLEKDVKDLERRIQLLINNRLKMEDLLTQRGWNWRKRAPTKEGVTSPNATNANQSTERLDKYGKLFYLLQTDPQYLSNCLYLVPQEKVEKFLETVILTLFGYAFSPREEYLILNLFKSTLALEISKTKKLSGFLEGNPILPRMVMTYGRRVQGKTFLQKVLFDKIISAVLNEKDLNLELNAIKIYKENISKTEVETGVKSGVNFKDITYQKAMQDDYVSRVVNERVDKLTQICQSILDGIIDNVGELPYGLRWVCKQLNQMLASKYPQSSEIERASIIGYIAYYRFMNPPICAPDAFTLTKKKISINMRNNLVVISKVLTNLTNNVLFDNKIEEQMTVMNEWLKKNQSVYIEHFIRKLINVEDAEEVLGVHKYMELTQKKAPSITITWNEIFSTHQLLLKYLHKLAPNQNDPLRGLLLSMGETAPEEVALDKNEDLSLQLINADMKDVHESDHSSPEQLYDETKENFRLLLRSLPPDQLGENVVDTISNAKKYSAEQNSGNSPVEIRNVLAKRVVDIEAALPKLVEFGLLEKGNNYRRILVDITKEIQNRKIVRAKQQKELERLKESLKSLQDHSKFLQEKITDLNVYIQQSVQKHFDDGASNSRRKTSKSKGSEQTYKFSYKQLHEKHKVIEDLSGVKGQQNKLKFVIKMTEPGKFDVEAKLVNVTVSTIQLDLADLLDKQSKMQQSIKFDEVTLNVNMTIHILNRLFVEV</sequence>
<keyword evidence="7" id="KW-1185">Reference proteome</keyword>
<dbReference type="InterPro" id="IPR008936">
    <property type="entry name" value="Rho_GTPase_activation_prot"/>
</dbReference>
<dbReference type="InterPro" id="IPR017868">
    <property type="entry name" value="Filamin/ABP280_repeat-like"/>
</dbReference>
<dbReference type="InterPro" id="IPR013783">
    <property type="entry name" value="Ig-like_fold"/>
</dbReference>
<evidence type="ECO:0000256" key="3">
    <source>
        <dbReference type="SAM" id="MobiDB-lite"/>
    </source>
</evidence>
<dbReference type="Pfam" id="PF00307">
    <property type="entry name" value="CH"/>
    <property type="match status" value="1"/>
</dbReference>
<dbReference type="Gene3D" id="1.10.418.10">
    <property type="entry name" value="Calponin-like domain"/>
    <property type="match status" value="1"/>
</dbReference>
<reference evidence="6 7" key="1">
    <citation type="submission" date="2024-03" db="EMBL/GenBank/DDBJ databases">
        <title>The Acrasis kona genome and developmental transcriptomes reveal deep origins of eukaryotic multicellular pathways.</title>
        <authorList>
            <person name="Sheikh S."/>
            <person name="Fu C.-J."/>
            <person name="Brown M.W."/>
            <person name="Baldauf S.L."/>
        </authorList>
    </citation>
    <scope>NUCLEOTIDE SEQUENCE [LARGE SCALE GENOMIC DNA]</scope>
    <source>
        <strain evidence="6 7">ATCC MYA-3509</strain>
    </source>
</reference>
<feature type="domain" description="Calponin-homology (CH)" evidence="5">
    <location>
        <begin position="21"/>
        <end position="133"/>
    </location>
</feature>
<keyword evidence="2" id="KW-0175">Coiled coil</keyword>
<dbReference type="Pfam" id="PF03836">
    <property type="entry name" value="RasGAP_C"/>
    <property type="match status" value="1"/>
</dbReference>
<accession>A0AAW2YK42</accession>
<feature type="repeat" description="Filamin" evidence="1">
    <location>
        <begin position="664"/>
        <end position="768"/>
    </location>
</feature>
<dbReference type="PROSITE" id="PS50018">
    <property type="entry name" value="RAS_GTPASE_ACTIV_2"/>
    <property type="match status" value="1"/>
</dbReference>
<evidence type="ECO:0000259" key="4">
    <source>
        <dbReference type="PROSITE" id="PS50018"/>
    </source>
</evidence>
<feature type="domain" description="Ras-GAP" evidence="4">
    <location>
        <begin position="932"/>
        <end position="1149"/>
    </location>
</feature>
<dbReference type="SMART" id="SM00557">
    <property type="entry name" value="IG_FLMN"/>
    <property type="match status" value="5"/>
</dbReference>